<feature type="transmembrane region" description="Helical" evidence="6">
    <location>
        <begin position="145"/>
        <end position="163"/>
    </location>
</feature>
<proteinExistence type="inferred from homology"/>
<dbReference type="InterPro" id="IPR051085">
    <property type="entry name" value="MB_O-acyltransferase"/>
</dbReference>
<evidence type="ECO:0000313" key="7">
    <source>
        <dbReference type="EMBL" id="KAK5965949.1"/>
    </source>
</evidence>
<dbReference type="AlphaFoldDB" id="A0AAN8EZ63"/>
<keyword evidence="4 6" id="KW-0472">Membrane</keyword>
<keyword evidence="3 6" id="KW-1133">Transmembrane helix</keyword>
<feature type="transmembrane region" description="Helical" evidence="6">
    <location>
        <begin position="106"/>
        <end position="125"/>
    </location>
</feature>
<dbReference type="InterPro" id="IPR004299">
    <property type="entry name" value="MBOAT_fam"/>
</dbReference>
<name>A0AAN8EZ63_TRICO</name>
<keyword evidence="7" id="KW-0808">Transferase</keyword>
<dbReference type="EMBL" id="WIXE01024066">
    <property type="protein sequence ID" value="KAK5965949.1"/>
    <property type="molecule type" value="Genomic_DNA"/>
</dbReference>
<comment type="caution">
    <text evidence="7">The sequence shown here is derived from an EMBL/GenBank/DDBJ whole genome shotgun (WGS) entry which is preliminary data.</text>
</comment>
<dbReference type="Pfam" id="PF03062">
    <property type="entry name" value="MBOAT"/>
    <property type="match status" value="1"/>
</dbReference>
<evidence type="ECO:0000256" key="3">
    <source>
        <dbReference type="ARBA" id="ARBA00022989"/>
    </source>
</evidence>
<dbReference type="GO" id="GO:0005783">
    <property type="term" value="C:endoplasmic reticulum"/>
    <property type="evidence" value="ECO:0007669"/>
    <property type="project" value="TreeGrafter"/>
</dbReference>
<feature type="transmembrane region" description="Helical" evidence="6">
    <location>
        <begin position="21"/>
        <end position="41"/>
    </location>
</feature>
<evidence type="ECO:0000256" key="4">
    <source>
        <dbReference type="ARBA" id="ARBA00023136"/>
    </source>
</evidence>
<dbReference type="Proteomes" id="UP001331761">
    <property type="component" value="Unassembled WGS sequence"/>
</dbReference>
<keyword evidence="8" id="KW-1185">Reference proteome</keyword>
<organism evidence="7 8">
    <name type="scientific">Trichostrongylus colubriformis</name>
    <name type="common">Black scour worm</name>
    <dbReference type="NCBI Taxonomy" id="6319"/>
    <lineage>
        <taxon>Eukaryota</taxon>
        <taxon>Metazoa</taxon>
        <taxon>Ecdysozoa</taxon>
        <taxon>Nematoda</taxon>
        <taxon>Chromadorea</taxon>
        <taxon>Rhabditida</taxon>
        <taxon>Rhabditina</taxon>
        <taxon>Rhabditomorpha</taxon>
        <taxon>Strongyloidea</taxon>
        <taxon>Trichostrongylidae</taxon>
        <taxon>Trichostrongylus</taxon>
    </lineage>
</organism>
<dbReference type="GO" id="GO:0016409">
    <property type="term" value="F:palmitoyltransferase activity"/>
    <property type="evidence" value="ECO:0007669"/>
    <property type="project" value="TreeGrafter"/>
</dbReference>
<feature type="transmembrane region" description="Helical" evidence="6">
    <location>
        <begin position="475"/>
        <end position="494"/>
    </location>
</feature>
<feature type="transmembrane region" description="Helical" evidence="6">
    <location>
        <begin position="434"/>
        <end position="455"/>
    </location>
</feature>
<feature type="transmembrane region" description="Helical" evidence="6">
    <location>
        <begin position="293"/>
        <end position="313"/>
    </location>
</feature>
<accession>A0AAN8EZ63</accession>
<protein>
    <submittedName>
        <fullName evidence="7">AcylTransferase</fullName>
    </submittedName>
</protein>
<dbReference type="PANTHER" id="PTHR13285:SF22">
    <property type="entry name" value="PROTEIN-CYSTEINE N-PALMITOYLTRANSFERASE HHAT"/>
    <property type="match status" value="1"/>
</dbReference>
<keyword evidence="7" id="KW-0012">Acyltransferase</keyword>
<comment type="subcellular location">
    <subcellularLocation>
        <location evidence="1">Membrane</location>
        <topology evidence="1">Multi-pass membrane protein</topology>
    </subcellularLocation>
</comment>
<dbReference type="GO" id="GO:0016020">
    <property type="term" value="C:membrane"/>
    <property type="evidence" value="ECO:0007669"/>
    <property type="project" value="UniProtKB-SubCell"/>
</dbReference>
<evidence type="ECO:0000256" key="5">
    <source>
        <dbReference type="ARBA" id="ARBA00038268"/>
    </source>
</evidence>
<gene>
    <name evidence="7" type="ORF">GCK32_008316</name>
</gene>
<evidence type="ECO:0000256" key="6">
    <source>
        <dbReference type="SAM" id="Phobius"/>
    </source>
</evidence>
<sequence length="515" mass="60706">MGATTTARPQRITFHYPALPELKLCIAVTTASLIYGIVAVLRASHNYVWGMGDYGVYVELPFFGPRMKDLSSWEWINFSPFAWKYLPVFFTHTVVFNVGSKFLPELPFTIIYTLLSMASCVHYFTPQLVAVSLTQGTLMFTASHFLRRKVVIWFSSMPLLYVIMHHSENLADNPFLIYTFVSYSMLSYVSYCMDSFDRPVRKEDDTVWKRYIRMMFYTFYQPYLFSVIVLYSDFERQIAERRQKTRDWIGNIVFALRIAFWWCLLELSIHFMYHETILRNLQYSETLSKDTYFALGLTLGVFFHLKYVVIFGLPSVFARFDNMDPQPGPICISRVMLFSKIWREFDRGLYRFFKTYIFVPICAPTFSLPRKVIGVLVSYSFVLLWHGFYHHNIVWIILNIISLLIEMSSKSLYAVDSFRHKREKMISDVNFRRVLGYLQIVPFAFGLYSNLYFLGGSQVGAMFVKRIWDEETIPLRWPAMLLFTLGYCYSNVSMEIDRQKELKSKEEKEAKKKLK</sequence>
<feature type="transmembrane region" description="Helical" evidence="6">
    <location>
        <begin position="252"/>
        <end position="273"/>
    </location>
</feature>
<evidence type="ECO:0000313" key="8">
    <source>
        <dbReference type="Proteomes" id="UP001331761"/>
    </source>
</evidence>
<evidence type="ECO:0000256" key="1">
    <source>
        <dbReference type="ARBA" id="ARBA00004141"/>
    </source>
</evidence>
<comment type="similarity">
    <text evidence="5">Belongs to the membrane-bound acyltransferase family. HHAT subfamily.</text>
</comment>
<feature type="transmembrane region" description="Helical" evidence="6">
    <location>
        <begin position="175"/>
        <end position="191"/>
    </location>
</feature>
<feature type="transmembrane region" description="Helical" evidence="6">
    <location>
        <begin position="372"/>
        <end position="388"/>
    </location>
</feature>
<feature type="transmembrane region" description="Helical" evidence="6">
    <location>
        <begin position="394"/>
        <end position="413"/>
    </location>
</feature>
<reference evidence="7 8" key="1">
    <citation type="submission" date="2019-10" db="EMBL/GenBank/DDBJ databases">
        <title>Assembly and Annotation for the nematode Trichostrongylus colubriformis.</title>
        <authorList>
            <person name="Martin J."/>
        </authorList>
    </citation>
    <scope>NUCLEOTIDE SEQUENCE [LARGE SCALE GENOMIC DNA]</scope>
    <source>
        <strain evidence="7">G859</strain>
        <tissue evidence="7">Whole worm</tissue>
    </source>
</reference>
<keyword evidence="2 6" id="KW-0812">Transmembrane</keyword>
<evidence type="ECO:0000256" key="2">
    <source>
        <dbReference type="ARBA" id="ARBA00022692"/>
    </source>
</evidence>
<dbReference type="PANTHER" id="PTHR13285">
    <property type="entry name" value="ACYLTRANSFERASE"/>
    <property type="match status" value="1"/>
</dbReference>